<reference evidence="4" key="1">
    <citation type="submission" date="2014-03" db="EMBL/GenBank/DDBJ databases">
        <authorList>
            <person name="Casaregola S."/>
        </authorList>
    </citation>
    <scope>NUCLEOTIDE SEQUENCE [LARGE SCALE GENOMIC DNA]</scope>
    <source>
        <strain evidence="4">CLIB 918</strain>
    </source>
</reference>
<sequence>TSKKQNFFSALNTMISTSALESQSNELLIAATKHIIKAGSLLQALTPSSPIVSYSKSLYPVLLSQLFALPSKTSHIINVNLFQCTFVTSFSVLNTERLLKDLFPIIASKDDFMFCIPNILQGLIILRQVSVFTEYFDTIMNSIAPTLRSVLTDTTVQLRFFESQSNFTAELSRSNIYRNYADIICKSYTIFSYNYFYFIKDYTRYPNLKDDVVFMSLVQATLSSNSVVERKALDFILLFLDKERLLNLATHEINVENPEKILLTYLQCGSMAELHANRLIELDSNGENSISHLTLIKHVLEARCTIIEASKLDQVCNRDPTRLEPREQRKSVSSTIETAMYITLCSINTTVCTLSLEILKLLVQEAVLIEDLTNMSESVWSIMPNFDMHSEFASSTYVFTGSIAIQKRLYQFLQHIEMATPAIIAAWNCLILRWRNLTKSIISSTSVDRDIFKQWKSYAGFLCSVLSPHLVQSEQDRPRSVQGPNPLSPQQSYADISVNEYLSASSKEFLSEMISLLTFVKSPFLRETARDVLSRDTSHFSYHHIFKSLEVDIKSRLQDTSSTLFEQDFLLLEQSVQLLRSIATSNEESTNRVSVDMGALALTIVKCLDSLPVDERVIRLRIQYCSLFEFIAGHEHSLNMKHDISIRNEITSIFAVWLEKNLSSNFADDTLSTYSGSTSSKSIRKSSFHDSRERLEKNSICAIIKSYTVILKSLRLEPLEAIHEIHILEAKAQKFGTLFTLFLRILEKCRLEEDHAPGSLNLGERLSTVKNQTITCASHLLNANMDVGLKFVLPLGLKNDNFIRVSFITILDNLLSSETNEHSGFSDTQPYQDLAEFIVKNISVTLSLCDICPATEVDDFSKALLEIFEAKGKCLDLVNTLVTREVAKADAPLEILRRNCVATKILSLFAQNKGFEYLKSTLEPFLREMIENPELYVFELNPDKISDGESLDSNFNKCERTLKKLIGSLQRSVDDVPIELKHICNTIAVTVAPKFSGTKDNSITAISAFFFLRFICPALVTPEVNNLLETAPPKPVRRTLLSLAKIIQNMAFGSTSFVKLSIFKHHPGTYSPNSALIMQFLKNLSILSTEETEKSPSPSQVSNCEQKDIDVIHRFLYHHWEDVNHRMILDMRLNSKVTPNGSRSSFIDPRRSTISSEVEENELKLNHKLTTLVRNLGRPRSIKQNAPLITKDAFSLKLNNAPRLQELLTRNAHRDMTPIIEREVINDGITKDGMPLIVMNTRNYDKTNIDTELVLCRFFHVASKMWKQKYGIFVDCTGYSPANGFPMSARLISDMLITEDMIRNIHGISFLNVSSDYLPHLKSLVKHYCSGIFLNPSRIQYKFFTTTDIPTLFNERVLNLTPKTLGIVRDVRIIYNNVYRYNPTRNDVTQMTLKLGNEYIQLRSQEAFHYVKTAPGYTNDIYHLSEIVNVYSSNTNSHPDEFTIQLSSFENRKIILHCSRRHDIIRALQNAMANLISTGAKNSHLVMSPERSFSALLNIAFSGLCSENSSTQGASYNLLASIQKRFSLKLGVTLEGGKGLKLPTNVFSLVQKISQAVATARPEVTFEMFRYLFEAFEITSPDRRQGILIYSIPWVKNLVSVVTKGGYNKQVEKSIALNTRKFLEISLTGDRDYMFLLHSVWPLILSEIKFVDIVLDEIIFLVAENEIQLGNQMDDIVSVLASNPTLDVCKVVMSRLKNITLVHKGTGTPLVKHSRWNEMVIHLTLLSALLFENPECVEEMFAELSLSVLLQISTGPYLHRMTVFNLVINMLQSFLYTDKCDEEKRKHLHTIWDELTGSKGSMIFGISEEMKSVDYDYPVTSLIFQIEACTTILTDMANSIVPHRMSSEYRPFLIQKLIKLGSQQYSSFQSRSILILGCVARVDVSDRDVTQILEFAAVAITNPGDPATKEELLTCLTFCISRVTDGLRLDSKYLPKLFWLAIAILSTRNMGIFNYALHLLQTTLKTLDEYGAFKNLPTIGHYFMGVKEAFKNEWMLLEKETHTVFSTESFDLQLCAVLLPGLESSITRAATLSVFESLLSVSARNSTQIRDSDTFDSNSLRDRTNSTTSIAQQHSNALAAAAASTTTGRYATNTVDEEVVTVSSSSMHFSTASATKFPSYMPYLIVLYLGSRTSAELRDYLWIAGFPDERIDNEIPVQIKNYLVSDKPEALISLYLCTLIFRSVSGNEENMDSRVLACLRHVGSMNSDVFFKVYFTARPKVQDIMDSGPSLTLLKAALEVAKSALSHMDDIGKKHYYLKEMDIILIEHGLKSLTSEYKCDQPKTSQQVLIQQQLKGRKFHEIGTLFTKIIALHTAAEDLASPSSVITEGFTF</sequence>
<dbReference type="Proteomes" id="UP000242525">
    <property type="component" value="Unassembled WGS sequence"/>
</dbReference>
<dbReference type="PROSITE" id="PS50018">
    <property type="entry name" value="RAS_GTPASE_ACTIV_2"/>
    <property type="match status" value="1"/>
</dbReference>
<dbReference type="InterPro" id="IPR011993">
    <property type="entry name" value="PH-like_dom_sf"/>
</dbReference>
<feature type="domain" description="Ras-GAP" evidence="3">
    <location>
        <begin position="856"/>
        <end position="1052"/>
    </location>
</feature>
<dbReference type="GO" id="GO:0005096">
    <property type="term" value="F:GTPase activator activity"/>
    <property type="evidence" value="ECO:0007669"/>
    <property type="project" value="UniProtKB-KW"/>
</dbReference>
<dbReference type="Gene3D" id="1.10.506.10">
    <property type="entry name" value="GTPase Activation - p120gap, domain 1"/>
    <property type="match status" value="2"/>
</dbReference>
<protein>
    <submittedName>
        <fullName evidence="4">Similar to Saccharomyces cerevisiae YOL081W IRA2 GTPase-activating protein that negatively regulates RAS by converting it from the GTP-to the GDP-bound inactive form,partial (Partial)</fullName>
    </submittedName>
</protein>
<dbReference type="PANTHER" id="PTHR10194:SF142">
    <property type="entry name" value="NEUROFIBROMIN"/>
    <property type="match status" value="1"/>
</dbReference>
<dbReference type="PROSITE" id="PS00509">
    <property type="entry name" value="RAS_GTPASE_ACTIV_1"/>
    <property type="match status" value="1"/>
</dbReference>
<evidence type="ECO:0000256" key="2">
    <source>
        <dbReference type="ARBA" id="ARBA00022553"/>
    </source>
</evidence>
<keyword evidence="5" id="KW-1185">Reference proteome</keyword>
<name>A0A0J9XCI4_GEOCN</name>
<organism evidence="4 5">
    <name type="scientific">Geotrichum candidum</name>
    <name type="common">Oospora lactis</name>
    <name type="synonym">Dipodascus geotrichum</name>
    <dbReference type="NCBI Taxonomy" id="1173061"/>
    <lineage>
        <taxon>Eukaryota</taxon>
        <taxon>Fungi</taxon>
        <taxon>Dikarya</taxon>
        <taxon>Ascomycota</taxon>
        <taxon>Saccharomycotina</taxon>
        <taxon>Dipodascomycetes</taxon>
        <taxon>Dipodascales</taxon>
        <taxon>Dipodascaceae</taxon>
        <taxon>Geotrichum</taxon>
    </lineage>
</organism>
<dbReference type="Gene3D" id="3.40.525.10">
    <property type="entry name" value="CRAL-TRIO lipid binding domain"/>
    <property type="match status" value="1"/>
</dbReference>
<dbReference type="InterPro" id="IPR023152">
    <property type="entry name" value="RasGAP_CS"/>
</dbReference>
<dbReference type="InterPro" id="IPR008936">
    <property type="entry name" value="Rho_GTPase_activation_prot"/>
</dbReference>
<dbReference type="SUPFAM" id="SSF48371">
    <property type="entry name" value="ARM repeat"/>
    <property type="match status" value="1"/>
</dbReference>
<evidence type="ECO:0000259" key="3">
    <source>
        <dbReference type="PROSITE" id="PS50018"/>
    </source>
</evidence>
<proteinExistence type="predicted"/>
<dbReference type="SUPFAM" id="SSF48350">
    <property type="entry name" value="GTPase activation domain, GAP"/>
    <property type="match status" value="1"/>
</dbReference>
<evidence type="ECO:0000313" key="4">
    <source>
        <dbReference type="EMBL" id="CDO54558.1"/>
    </source>
</evidence>
<dbReference type="Gene3D" id="2.30.29.30">
    <property type="entry name" value="Pleckstrin-homology domain (PH domain)/Phosphotyrosine-binding domain (PTB)"/>
    <property type="match status" value="1"/>
</dbReference>
<keyword evidence="2" id="KW-0597">Phosphoprotein</keyword>
<gene>
    <name evidence="4" type="ORF">BN980_GECA08s01005g</name>
</gene>
<dbReference type="InterPro" id="IPR001936">
    <property type="entry name" value="RasGAP_dom"/>
</dbReference>
<dbReference type="PANTHER" id="PTHR10194">
    <property type="entry name" value="RAS GTPASE-ACTIVATING PROTEINS"/>
    <property type="match status" value="1"/>
</dbReference>
<feature type="non-terminal residue" evidence="4">
    <location>
        <position position="1"/>
    </location>
</feature>
<comment type="caution">
    <text evidence="4">The sequence shown here is derived from an EMBL/GenBank/DDBJ whole genome shotgun (WGS) entry which is preliminary data.</text>
</comment>
<evidence type="ECO:0000256" key="1">
    <source>
        <dbReference type="ARBA" id="ARBA00022468"/>
    </source>
</evidence>
<dbReference type="InterPro" id="IPR036865">
    <property type="entry name" value="CRAL-TRIO_dom_sf"/>
</dbReference>
<accession>A0A0J9XCI4</accession>
<dbReference type="EMBL" id="CCBN010000008">
    <property type="protein sequence ID" value="CDO54558.1"/>
    <property type="molecule type" value="Genomic_DNA"/>
</dbReference>
<evidence type="ECO:0000313" key="5">
    <source>
        <dbReference type="Proteomes" id="UP000242525"/>
    </source>
</evidence>
<keyword evidence="1" id="KW-0343">GTPase activation</keyword>
<dbReference type="STRING" id="1173061.A0A0J9XCI4"/>
<dbReference type="OrthoDB" id="28245at2759"/>
<dbReference type="InterPro" id="IPR016024">
    <property type="entry name" value="ARM-type_fold"/>
</dbReference>
<dbReference type="GO" id="GO:0007165">
    <property type="term" value="P:signal transduction"/>
    <property type="evidence" value="ECO:0007669"/>
    <property type="project" value="UniProtKB-ARBA"/>
</dbReference>
<dbReference type="SMART" id="SM00323">
    <property type="entry name" value="RasGAP"/>
    <property type="match status" value="1"/>
</dbReference>
<dbReference type="Pfam" id="PF00616">
    <property type="entry name" value="RasGAP"/>
    <property type="match status" value="1"/>
</dbReference>
<dbReference type="InterPro" id="IPR039360">
    <property type="entry name" value="Ras_GTPase"/>
</dbReference>